<proteinExistence type="predicted"/>
<accession>A0A6J4E9R5</accession>
<dbReference type="EMBL" id="AP023189">
    <property type="protein sequence ID" value="BCG26492.1"/>
    <property type="molecule type" value="Genomic_DNA"/>
</dbReference>
<evidence type="ECO:0000313" key="1">
    <source>
        <dbReference type="EMBL" id="BCG26492.1"/>
    </source>
</evidence>
<organism evidence="1 2">
    <name type="scientific">Pseudomonas tohonis</name>
    <dbReference type="NCBI Taxonomy" id="2725477"/>
    <lineage>
        <taxon>Bacteria</taxon>
        <taxon>Pseudomonadati</taxon>
        <taxon>Pseudomonadota</taxon>
        <taxon>Gammaproteobacteria</taxon>
        <taxon>Pseudomonadales</taxon>
        <taxon>Pseudomonadaceae</taxon>
        <taxon>Pseudomonas</taxon>
    </lineage>
</organism>
<reference evidence="1 2" key="1">
    <citation type="submission" date="2020-05" db="EMBL/GenBank/DDBJ databases">
        <title>Characterization of novel class B3 metallo-beta-lactamase from novel Pseudomonas species.</title>
        <authorList>
            <person name="Yamada K."/>
            <person name="Aoki K."/>
            <person name="Ishii Y."/>
        </authorList>
    </citation>
    <scope>NUCLEOTIDE SEQUENCE [LARGE SCALE GENOMIC DNA]</scope>
    <source>
        <strain evidence="1 2">TUM18999</strain>
    </source>
</reference>
<evidence type="ECO:0000313" key="2">
    <source>
        <dbReference type="Proteomes" id="UP000509383"/>
    </source>
</evidence>
<protein>
    <submittedName>
        <fullName evidence="1">Uncharacterized protein</fullName>
    </submittedName>
</protein>
<dbReference type="Proteomes" id="UP000509383">
    <property type="component" value="Chromosome"/>
</dbReference>
<dbReference type="KEGG" id="ptw:TUM18999_46830"/>
<gene>
    <name evidence="1" type="ORF">TUM18999_46830</name>
</gene>
<dbReference type="AlphaFoldDB" id="A0A6J4E9R5"/>
<sequence>MQQRQQPAADIEEFAGKNIRATAALARRYGYTDPIFAKLCGNLCVLGFKRRQAQQVA</sequence>
<name>A0A6J4E9R5_9PSED</name>
<dbReference type="RefSeq" id="WP_173176226.1">
    <property type="nucleotide sequence ID" value="NZ_AP023189.1"/>
</dbReference>